<comment type="similarity">
    <text evidence="1">Belongs to the AHA1 family.</text>
</comment>
<reference evidence="3 4" key="1">
    <citation type="submission" date="2016-10" db="EMBL/GenBank/DDBJ databases">
        <authorList>
            <person name="de Groot N.N."/>
        </authorList>
    </citation>
    <scope>NUCLEOTIDE SEQUENCE [LARGE SCALE GENOMIC DNA]</scope>
    <source>
        <strain evidence="3 4">CGMCC 4.5739</strain>
    </source>
</reference>
<dbReference type="OrthoDB" id="268331at2"/>
<keyword evidence="4" id="KW-1185">Reference proteome</keyword>
<sequence length="157" mass="17719">MDTAKVEELVAEVRLPVGAAEAFERFTDGLQQWWPPEFSWSGADGLERIGIEQRVGGALYEYGPGGLRWDWGRVLAWEPPRRLVFSWQIGPDRVPVPRAENASEVTVTFTPDRDDSTLVRVRHGHWDRHGDAGPPYREAFARAWPLALARLTTTPGE</sequence>
<dbReference type="AlphaFoldDB" id="A0A1I1PZL4"/>
<accession>A0A1I1PZL4</accession>
<organism evidence="3 4">
    <name type="scientific">Streptomyces aidingensis</name>
    <dbReference type="NCBI Taxonomy" id="910347"/>
    <lineage>
        <taxon>Bacteria</taxon>
        <taxon>Bacillati</taxon>
        <taxon>Actinomycetota</taxon>
        <taxon>Actinomycetes</taxon>
        <taxon>Kitasatosporales</taxon>
        <taxon>Streptomycetaceae</taxon>
        <taxon>Streptomyces</taxon>
    </lineage>
</organism>
<name>A0A1I1PZL4_9ACTN</name>
<dbReference type="InterPro" id="IPR023393">
    <property type="entry name" value="START-like_dom_sf"/>
</dbReference>
<evidence type="ECO:0000256" key="1">
    <source>
        <dbReference type="ARBA" id="ARBA00006817"/>
    </source>
</evidence>
<dbReference type="Pfam" id="PF08327">
    <property type="entry name" value="AHSA1"/>
    <property type="match status" value="1"/>
</dbReference>
<gene>
    <name evidence="3" type="ORF">SAMN05421773_110168</name>
</gene>
<evidence type="ECO:0000313" key="3">
    <source>
        <dbReference type="EMBL" id="SFD15157.1"/>
    </source>
</evidence>
<dbReference type="CDD" id="cd08891">
    <property type="entry name" value="SRPBCC_CalC"/>
    <property type="match status" value="1"/>
</dbReference>
<dbReference type="STRING" id="910347.SAMN05421773_110168"/>
<evidence type="ECO:0000313" key="4">
    <source>
        <dbReference type="Proteomes" id="UP000199207"/>
    </source>
</evidence>
<dbReference type="Gene3D" id="3.30.530.20">
    <property type="match status" value="1"/>
</dbReference>
<dbReference type="RefSeq" id="WP_093839997.1">
    <property type="nucleotide sequence ID" value="NZ_FOLM01000010.1"/>
</dbReference>
<dbReference type="SUPFAM" id="SSF55961">
    <property type="entry name" value="Bet v1-like"/>
    <property type="match status" value="1"/>
</dbReference>
<protein>
    <submittedName>
        <fullName evidence="3">Uncharacterized conserved protein YndB, AHSA1/START domain</fullName>
    </submittedName>
</protein>
<proteinExistence type="inferred from homology"/>
<evidence type="ECO:0000259" key="2">
    <source>
        <dbReference type="Pfam" id="PF08327"/>
    </source>
</evidence>
<feature type="domain" description="Activator of Hsp90 ATPase homologue 1/2-like C-terminal" evidence="2">
    <location>
        <begin position="20"/>
        <end position="153"/>
    </location>
</feature>
<dbReference type="EMBL" id="FOLM01000010">
    <property type="protein sequence ID" value="SFD15157.1"/>
    <property type="molecule type" value="Genomic_DNA"/>
</dbReference>
<dbReference type="InterPro" id="IPR013538">
    <property type="entry name" value="ASHA1/2-like_C"/>
</dbReference>
<dbReference type="Proteomes" id="UP000199207">
    <property type="component" value="Unassembled WGS sequence"/>
</dbReference>